<evidence type="ECO:0000256" key="2">
    <source>
        <dbReference type="ARBA" id="ARBA00022679"/>
    </source>
</evidence>
<dbReference type="Proteomes" id="UP000249300">
    <property type="component" value="Chromosome 1"/>
</dbReference>
<dbReference type="GO" id="GO:0046417">
    <property type="term" value="P:chorismate metabolic process"/>
    <property type="evidence" value="ECO:0007669"/>
    <property type="project" value="InterPro"/>
</dbReference>
<dbReference type="EMBL" id="LS483447">
    <property type="protein sequence ID" value="SQH73245.1"/>
    <property type="molecule type" value="Genomic_DNA"/>
</dbReference>
<sequence length="361" mass="40386">MSVSIKPLDLPIYQSGGFVLIAGPCSAESEEQVMETAWQLRSAGIGIFRAGLWKPRTLPGSFEGMGSKGLPWLMRVKHELGMLVATEVAGSRHVEESIHAGVDILWIGARTTSNPFLIAEIAHTLSHLSTPPIVLVKNPINPDVELWAGAFERLYQAGVTRLGAIHRGFSTYTDSIYRNPPQWQIPIELMRRYPEMTILGDPSHIAGKRALVPALCRQSLDMHYAGLIVETHINPQTALSDAAQQLTPHDLQNILSHLHVSKQVRDPLPVLKAWRTELDQIDENILGLLSKRMKLSAQIGHYKCRHNLSVLQTDRYQSILQELEQKAGELQLDVDFVSGLFSHIHQESVRIQHRVSDDEQQ</sequence>
<organism evidence="4 5">
    <name type="scientific">Porphyromonas crevioricanis</name>
    <dbReference type="NCBI Taxonomy" id="393921"/>
    <lineage>
        <taxon>Bacteria</taxon>
        <taxon>Pseudomonadati</taxon>
        <taxon>Bacteroidota</taxon>
        <taxon>Bacteroidia</taxon>
        <taxon>Bacteroidales</taxon>
        <taxon>Porphyromonadaceae</taxon>
        <taxon>Porphyromonas</taxon>
    </lineage>
</organism>
<evidence type="ECO:0000259" key="3">
    <source>
        <dbReference type="PROSITE" id="PS51168"/>
    </source>
</evidence>
<dbReference type="InterPro" id="IPR036263">
    <property type="entry name" value="Chorismate_II_sf"/>
</dbReference>
<dbReference type="SUPFAM" id="SSF51569">
    <property type="entry name" value="Aldolase"/>
    <property type="match status" value="1"/>
</dbReference>
<dbReference type="InterPro" id="IPR013785">
    <property type="entry name" value="Aldolase_TIM"/>
</dbReference>
<dbReference type="Pfam" id="PF01817">
    <property type="entry name" value="CM_2"/>
    <property type="match status" value="1"/>
</dbReference>
<dbReference type="eggNOG" id="COG2876">
    <property type="taxonomic scope" value="Bacteria"/>
</dbReference>
<reference evidence="4 5" key="1">
    <citation type="submission" date="2018-06" db="EMBL/GenBank/DDBJ databases">
        <authorList>
            <consortium name="Pathogen Informatics"/>
            <person name="Doyle S."/>
        </authorList>
    </citation>
    <scope>NUCLEOTIDE SEQUENCE [LARGE SCALE GENOMIC DNA]</scope>
    <source>
        <strain evidence="4 5">NCTC12858</strain>
    </source>
</reference>
<dbReference type="AlphaFoldDB" id="A0A0A2FRL6"/>
<dbReference type="SMART" id="SM00830">
    <property type="entry name" value="CM_2"/>
    <property type="match status" value="1"/>
</dbReference>
<dbReference type="InterPro" id="IPR052899">
    <property type="entry name" value="Class-I_DAHP_synthase"/>
</dbReference>
<dbReference type="SUPFAM" id="SSF48600">
    <property type="entry name" value="Chorismate mutase II"/>
    <property type="match status" value="1"/>
</dbReference>
<accession>A0A0A2FRL6</accession>
<dbReference type="InterPro" id="IPR036979">
    <property type="entry name" value="CM_dom_sf"/>
</dbReference>
<dbReference type="Gene3D" id="3.20.20.70">
    <property type="entry name" value="Aldolase class I"/>
    <property type="match status" value="1"/>
</dbReference>
<evidence type="ECO:0000313" key="5">
    <source>
        <dbReference type="Proteomes" id="UP000249300"/>
    </source>
</evidence>
<dbReference type="Gene3D" id="1.20.59.10">
    <property type="entry name" value="Chorismate mutase"/>
    <property type="match status" value="1"/>
</dbReference>
<dbReference type="PANTHER" id="PTHR43018">
    <property type="entry name" value="PHOSPHO-2-DEHYDRO-3-DEOXYHEPTONATE ALDOLASE"/>
    <property type="match status" value="1"/>
</dbReference>
<keyword evidence="2 4" id="KW-0808">Transferase</keyword>
<name>A0A0A2FRL6_9PORP</name>
<dbReference type="EC" id="5.4.99.5" evidence="1"/>
<dbReference type="RefSeq" id="WP_023938767.1">
    <property type="nucleotide sequence ID" value="NZ_FUXH01000001.1"/>
</dbReference>
<dbReference type="OrthoDB" id="9780456at2"/>
<dbReference type="PROSITE" id="PS51168">
    <property type="entry name" value="CHORISMATE_MUT_2"/>
    <property type="match status" value="1"/>
</dbReference>
<dbReference type="Pfam" id="PF00793">
    <property type="entry name" value="DAHP_synth_1"/>
    <property type="match status" value="1"/>
</dbReference>
<dbReference type="InterPro" id="IPR002701">
    <property type="entry name" value="CM_II_prokaryot"/>
</dbReference>
<dbReference type="InterPro" id="IPR006218">
    <property type="entry name" value="DAHP1/KDSA"/>
</dbReference>
<feature type="domain" description="Chorismate mutase" evidence="3">
    <location>
        <begin position="265"/>
        <end position="356"/>
    </location>
</feature>
<dbReference type="PANTHER" id="PTHR43018:SF1">
    <property type="entry name" value="PROTEIN AROA(G)"/>
    <property type="match status" value="1"/>
</dbReference>
<dbReference type="KEGG" id="pcre:NCTC12858_01090"/>
<proteinExistence type="predicted"/>
<evidence type="ECO:0000313" key="4">
    <source>
        <dbReference type="EMBL" id="SQH73245.1"/>
    </source>
</evidence>
<keyword evidence="5" id="KW-1185">Reference proteome</keyword>
<gene>
    <name evidence="4" type="primary">aroF</name>
    <name evidence="4" type="ORF">NCTC12858_01090</name>
</gene>
<dbReference type="GO" id="GO:0004106">
    <property type="term" value="F:chorismate mutase activity"/>
    <property type="evidence" value="ECO:0007669"/>
    <property type="project" value="UniProtKB-EC"/>
</dbReference>
<protein>
    <recommendedName>
        <fullName evidence="1">chorismate mutase</fullName>
        <ecNumber evidence="1">5.4.99.5</ecNumber>
    </recommendedName>
</protein>
<dbReference type="STRING" id="393921.HQ45_01685"/>
<dbReference type="GO" id="GO:0016740">
    <property type="term" value="F:transferase activity"/>
    <property type="evidence" value="ECO:0007669"/>
    <property type="project" value="UniProtKB-KW"/>
</dbReference>
<evidence type="ECO:0000256" key="1">
    <source>
        <dbReference type="ARBA" id="ARBA00012404"/>
    </source>
</evidence>